<dbReference type="Proteomes" id="UP000611723">
    <property type="component" value="Unassembled WGS sequence"/>
</dbReference>
<comment type="caution">
    <text evidence="1">The sequence shown here is derived from an EMBL/GenBank/DDBJ whole genome shotgun (WGS) entry which is preliminary data.</text>
</comment>
<gene>
    <name evidence="1" type="ORF">JKA74_00575</name>
</gene>
<reference evidence="1" key="1">
    <citation type="submission" date="2021-01" db="EMBL/GenBank/DDBJ databases">
        <title>Marivirga aurantiaca sp. nov., isolated from intertidal surface sediments.</title>
        <authorList>
            <person name="Zhang M."/>
        </authorList>
    </citation>
    <scope>NUCLEOTIDE SEQUENCE</scope>
    <source>
        <strain evidence="1">S37H4</strain>
    </source>
</reference>
<name>A0A934WV48_9BACT</name>
<dbReference type="RefSeq" id="WP_201429205.1">
    <property type="nucleotide sequence ID" value="NZ_JAEQBW010000001.1"/>
</dbReference>
<keyword evidence="2" id="KW-1185">Reference proteome</keyword>
<sequence length="164" mass="18891">MAKASFKLIRAIRKSAETIKNGTEYQWGHMGSCNCGHLAQELTTFSKREIHEYAMRKSGDWTDQVQAYCSSSEMPMDLIISSMMEAGLERKDMVELERLKNKEVRRFMGLKGQNLSHNKKEDVVSYMLAWADLLENELIERVTLPKHLLKPDKSTSTHQAHVFL</sequence>
<dbReference type="EMBL" id="JAEQBW010000001">
    <property type="protein sequence ID" value="MBK6263511.1"/>
    <property type="molecule type" value="Genomic_DNA"/>
</dbReference>
<dbReference type="AlphaFoldDB" id="A0A934WV48"/>
<evidence type="ECO:0000313" key="1">
    <source>
        <dbReference type="EMBL" id="MBK6263511.1"/>
    </source>
</evidence>
<evidence type="ECO:0000313" key="2">
    <source>
        <dbReference type="Proteomes" id="UP000611723"/>
    </source>
</evidence>
<organism evidence="1 2">
    <name type="scientific">Marivirga aurantiaca</name>
    <dbReference type="NCBI Taxonomy" id="2802615"/>
    <lineage>
        <taxon>Bacteria</taxon>
        <taxon>Pseudomonadati</taxon>
        <taxon>Bacteroidota</taxon>
        <taxon>Cytophagia</taxon>
        <taxon>Cytophagales</taxon>
        <taxon>Marivirgaceae</taxon>
        <taxon>Marivirga</taxon>
    </lineage>
</organism>
<accession>A0A934WV48</accession>
<proteinExistence type="predicted"/>
<protein>
    <submittedName>
        <fullName evidence="1">Uncharacterized protein</fullName>
    </submittedName>
</protein>